<dbReference type="Pfam" id="PF16042">
    <property type="entry name" value="DUF4794"/>
    <property type="match status" value="1"/>
</dbReference>
<evidence type="ECO:0000256" key="1">
    <source>
        <dbReference type="SAM" id="MobiDB-lite"/>
    </source>
</evidence>
<evidence type="ECO:0000256" key="2">
    <source>
        <dbReference type="SAM" id="SignalP"/>
    </source>
</evidence>
<dbReference type="RefSeq" id="XP_030375546.1">
    <property type="nucleotide sequence ID" value="XM_030519686.1"/>
</dbReference>
<feature type="chain" id="PRO_5027092779" evidence="2">
    <location>
        <begin position="28"/>
        <end position="320"/>
    </location>
</feature>
<evidence type="ECO:0000259" key="3">
    <source>
        <dbReference type="Pfam" id="PF16042"/>
    </source>
</evidence>
<dbReference type="AlphaFoldDB" id="A0A6J2TFN4"/>
<keyword evidence="2" id="KW-0732">Signal</keyword>
<evidence type="ECO:0000313" key="4">
    <source>
        <dbReference type="Proteomes" id="UP000504634"/>
    </source>
</evidence>
<organism evidence="4 5">
    <name type="scientific">Drosophila lebanonensis</name>
    <name type="common">Fruit fly</name>
    <name type="synonym">Scaptodrosophila lebanonensis</name>
    <dbReference type="NCBI Taxonomy" id="7225"/>
    <lineage>
        <taxon>Eukaryota</taxon>
        <taxon>Metazoa</taxon>
        <taxon>Ecdysozoa</taxon>
        <taxon>Arthropoda</taxon>
        <taxon>Hexapoda</taxon>
        <taxon>Insecta</taxon>
        <taxon>Pterygota</taxon>
        <taxon>Neoptera</taxon>
        <taxon>Endopterygota</taxon>
        <taxon>Diptera</taxon>
        <taxon>Brachycera</taxon>
        <taxon>Muscomorpha</taxon>
        <taxon>Ephydroidea</taxon>
        <taxon>Drosophilidae</taxon>
        <taxon>Scaptodrosophila</taxon>
    </lineage>
</organism>
<feature type="domain" description="DUF4794" evidence="3">
    <location>
        <begin position="42"/>
        <end position="159"/>
    </location>
</feature>
<dbReference type="OrthoDB" id="8060818at2759"/>
<evidence type="ECO:0000313" key="5">
    <source>
        <dbReference type="RefSeq" id="XP_030375546.1"/>
    </source>
</evidence>
<feature type="signal peptide" evidence="2">
    <location>
        <begin position="1"/>
        <end position="27"/>
    </location>
</feature>
<feature type="region of interest" description="Disordered" evidence="1">
    <location>
        <begin position="208"/>
        <end position="256"/>
    </location>
</feature>
<dbReference type="GeneID" id="115624843"/>
<protein>
    <submittedName>
        <fullName evidence="5">Uncharacterized protein LOC115624843</fullName>
    </submittedName>
</protein>
<accession>A0A6J2TFN4</accession>
<dbReference type="Proteomes" id="UP000504634">
    <property type="component" value="Unplaced"/>
</dbReference>
<gene>
    <name evidence="5" type="primary">LOC115624843</name>
</gene>
<name>A0A6J2TFN4_DROLE</name>
<reference evidence="5" key="1">
    <citation type="submission" date="2025-08" db="UniProtKB">
        <authorList>
            <consortium name="RefSeq"/>
        </authorList>
    </citation>
    <scope>IDENTIFICATION</scope>
    <source>
        <strain evidence="5">11010-0011.00</strain>
        <tissue evidence="5">Whole body</tissue>
    </source>
</reference>
<proteinExistence type="predicted"/>
<keyword evidence="4" id="KW-1185">Reference proteome</keyword>
<dbReference type="InterPro" id="IPR032011">
    <property type="entry name" value="DUF4794"/>
</dbReference>
<sequence length="320" mass="34184">MANNNNNRARLLPLLVVLLALTSMVDAMPQRRLKSQRQVELSTPYPAAGFRPKIAFELPGERQPKVNPIEAEVEPLTTTTSQPTTPSIVEDFGLSITEVENQDKEVSLRTPANTYGAPQQPKPEQPNSVEDVDTIEVVAQAPSKEFQPPTQDAIDDFAALPAAANGADELQPVADLPAADAAATPSLTPSRGSELDLQAEVTPNELELNGNAGITPASTYGAPATNAKAQSRPASTYGAPELTPATESDVEEPESELEASQVELVSELEESALGEGLTSGRLILLPLDAAGGQFGRLVLAVPQMQWQRSGRIRSERLRRI</sequence>